<evidence type="ECO:0000256" key="2">
    <source>
        <dbReference type="ARBA" id="ARBA00022679"/>
    </source>
</evidence>
<keyword evidence="1" id="KW-0328">Glycosyltransferase</keyword>
<dbReference type="KEGG" id="dcb:C3Y92_00435"/>
<keyword evidence="5" id="KW-1185">Reference proteome</keyword>
<sequence>MSKNEREHLSKENRELYKKFFTVENFARSYIDLLESIDYDYKLSAPHKYLDINIPRNKPEISVIVPVFNAECYLEECLNSIANQTFENFEVIVVNDGSIDNSMSIIQNFLDKDSRFKCVSITNSGLSVARNEGLKIASGTYISFVDSDDYIHKDMLRLMHTSCLKNKTKLAVCSVNNLNREGDIFSCTSFLQDDCVYPFWHDDVIDINLQTVTSLYPSAWNKLYHSSLFQNICFDAGLYYEDHPVFYKIFLSQPTFSYVNYPLYIHRDSGPGRITMDGSRKILDIFVVFDTIYSIFLSKFLLDAARPFLGKILTRLVWERTFTTPSPSVKLQLFRNAVMRFNTLRLTCCDAQNYVDPGIDRSFVEDIFKTVNTHGGLDNYDISSDFIKEYVVVKDVSKSTHRSHFDIVHLDLNQNYILIHPILESITICEITGLGTFGSVNIKMTVCTENALAGTLEFIAFVSPFIIKDPDKYLLRNKHDSSLGHSDWLTLEAMKPIELTIPITHSCPSMAIYLCSRIPKGGSMDYAWLRVRNLVVELID</sequence>
<dbReference type="AlphaFoldDB" id="A0A4V0YRD2"/>
<dbReference type="PANTHER" id="PTHR22916:SF51">
    <property type="entry name" value="GLYCOSYLTRANSFERASE EPSH-RELATED"/>
    <property type="match status" value="1"/>
</dbReference>
<protein>
    <recommendedName>
        <fullName evidence="3">Glycosyltransferase 2-like domain-containing protein</fullName>
    </recommendedName>
</protein>
<evidence type="ECO:0000313" key="5">
    <source>
        <dbReference type="Proteomes" id="UP000293296"/>
    </source>
</evidence>
<dbReference type="GO" id="GO:0016758">
    <property type="term" value="F:hexosyltransferase activity"/>
    <property type="evidence" value="ECO:0007669"/>
    <property type="project" value="UniProtKB-ARBA"/>
</dbReference>
<evidence type="ECO:0000313" key="4">
    <source>
        <dbReference type="EMBL" id="QAZ69392.1"/>
    </source>
</evidence>
<dbReference type="EMBL" id="CP026538">
    <property type="protein sequence ID" value="QAZ69392.1"/>
    <property type="molecule type" value="Genomic_DNA"/>
</dbReference>
<gene>
    <name evidence="4" type="ORF">C3Y92_00435</name>
</gene>
<dbReference type="CDD" id="cd00761">
    <property type="entry name" value="Glyco_tranf_GTA_type"/>
    <property type="match status" value="1"/>
</dbReference>
<dbReference type="Gene3D" id="3.90.550.10">
    <property type="entry name" value="Spore Coat Polysaccharide Biosynthesis Protein SpsA, Chain A"/>
    <property type="match status" value="1"/>
</dbReference>
<dbReference type="Pfam" id="PF00535">
    <property type="entry name" value="Glycos_transf_2"/>
    <property type="match status" value="1"/>
</dbReference>
<dbReference type="Proteomes" id="UP000293296">
    <property type="component" value="Chromosome"/>
</dbReference>
<accession>A0A4V0YRD2</accession>
<reference evidence="4 5" key="1">
    <citation type="submission" date="2018-02" db="EMBL/GenBank/DDBJ databases">
        <title>Genome sequence of Desulfovibrio carbinolicus DSM 3852.</title>
        <authorList>
            <person name="Wilbanks E."/>
            <person name="Skennerton C.T."/>
            <person name="Orphan V.J."/>
        </authorList>
    </citation>
    <scope>NUCLEOTIDE SEQUENCE [LARGE SCALE GENOMIC DNA]</scope>
    <source>
        <strain evidence="4 5">DSM 3852</strain>
    </source>
</reference>
<evidence type="ECO:0000256" key="1">
    <source>
        <dbReference type="ARBA" id="ARBA00022676"/>
    </source>
</evidence>
<dbReference type="InterPro" id="IPR029044">
    <property type="entry name" value="Nucleotide-diphossugar_trans"/>
</dbReference>
<organism evidence="4 5">
    <name type="scientific">Solidesulfovibrio carbinolicus</name>
    <dbReference type="NCBI Taxonomy" id="296842"/>
    <lineage>
        <taxon>Bacteria</taxon>
        <taxon>Pseudomonadati</taxon>
        <taxon>Thermodesulfobacteriota</taxon>
        <taxon>Desulfovibrionia</taxon>
        <taxon>Desulfovibrionales</taxon>
        <taxon>Desulfovibrionaceae</taxon>
        <taxon>Solidesulfovibrio</taxon>
    </lineage>
</organism>
<dbReference type="InterPro" id="IPR001173">
    <property type="entry name" value="Glyco_trans_2-like"/>
</dbReference>
<dbReference type="SUPFAM" id="SSF53448">
    <property type="entry name" value="Nucleotide-diphospho-sugar transferases"/>
    <property type="match status" value="1"/>
</dbReference>
<feature type="domain" description="Glycosyltransferase 2-like" evidence="3">
    <location>
        <begin position="62"/>
        <end position="177"/>
    </location>
</feature>
<dbReference type="PANTHER" id="PTHR22916">
    <property type="entry name" value="GLYCOSYLTRANSFERASE"/>
    <property type="match status" value="1"/>
</dbReference>
<proteinExistence type="predicted"/>
<keyword evidence="2" id="KW-0808">Transferase</keyword>
<evidence type="ECO:0000259" key="3">
    <source>
        <dbReference type="Pfam" id="PF00535"/>
    </source>
</evidence>
<name>A0A4V0YRD2_9BACT</name>